<sequence>MAPYVIRACSRRLLKLHIREVVQSLDRLSSLRHVEAGCAIVQKGGVEAFSTVSKRRRSLMCEMDCRSH</sequence>
<dbReference type="EMBL" id="KN819435">
    <property type="protein sequence ID" value="KIJ09784.1"/>
    <property type="molecule type" value="Genomic_DNA"/>
</dbReference>
<accession>A0A0C9SQQ0</accession>
<reference evidence="1 2" key="1">
    <citation type="submission" date="2014-06" db="EMBL/GenBank/DDBJ databases">
        <authorList>
            <consortium name="DOE Joint Genome Institute"/>
            <person name="Kuo A."/>
            <person name="Kohler A."/>
            <person name="Nagy L.G."/>
            <person name="Floudas D."/>
            <person name="Copeland A."/>
            <person name="Barry K.W."/>
            <person name="Cichocki N."/>
            <person name="Veneault-Fourrey C."/>
            <person name="LaButti K."/>
            <person name="Lindquist E.A."/>
            <person name="Lipzen A."/>
            <person name="Lundell T."/>
            <person name="Morin E."/>
            <person name="Murat C."/>
            <person name="Sun H."/>
            <person name="Tunlid A."/>
            <person name="Henrissat B."/>
            <person name="Grigoriev I.V."/>
            <person name="Hibbett D.S."/>
            <person name="Martin F."/>
            <person name="Nordberg H.P."/>
            <person name="Cantor M.N."/>
            <person name="Hua S.X."/>
        </authorList>
    </citation>
    <scope>NUCLEOTIDE SEQUENCE [LARGE SCALE GENOMIC DNA]</scope>
    <source>
        <strain evidence="1 2">ATCC 200175</strain>
    </source>
</reference>
<keyword evidence="2" id="KW-1185">Reference proteome</keyword>
<proteinExistence type="predicted"/>
<evidence type="ECO:0000313" key="2">
    <source>
        <dbReference type="Proteomes" id="UP000053647"/>
    </source>
</evidence>
<gene>
    <name evidence="1" type="ORF">PAXINDRAFT_172348</name>
</gene>
<dbReference type="Proteomes" id="UP000053647">
    <property type="component" value="Unassembled WGS sequence"/>
</dbReference>
<organism evidence="1 2">
    <name type="scientific">Paxillus involutus ATCC 200175</name>
    <dbReference type="NCBI Taxonomy" id="664439"/>
    <lineage>
        <taxon>Eukaryota</taxon>
        <taxon>Fungi</taxon>
        <taxon>Dikarya</taxon>
        <taxon>Basidiomycota</taxon>
        <taxon>Agaricomycotina</taxon>
        <taxon>Agaricomycetes</taxon>
        <taxon>Agaricomycetidae</taxon>
        <taxon>Boletales</taxon>
        <taxon>Paxilineae</taxon>
        <taxon>Paxillaceae</taxon>
        <taxon>Paxillus</taxon>
    </lineage>
</organism>
<dbReference type="AlphaFoldDB" id="A0A0C9SQQ0"/>
<reference evidence="2" key="2">
    <citation type="submission" date="2015-01" db="EMBL/GenBank/DDBJ databases">
        <title>Evolutionary Origins and Diversification of the Mycorrhizal Mutualists.</title>
        <authorList>
            <consortium name="DOE Joint Genome Institute"/>
            <consortium name="Mycorrhizal Genomics Consortium"/>
            <person name="Kohler A."/>
            <person name="Kuo A."/>
            <person name="Nagy L.G."/>
            <person name="Floudas D."/>
            <person name="Copeland A."/>
            <person name="Barry K.W."/>
            <person name="Cichocki N."/>
            <person name="Veneault-Fourrey C."/>
            <person name="LaButti K."/>
            <person name="Lindquist E.A."/>
            <person name="Lipzen A."/>
            <person name="Lundell T."/>
            <person name="Morin E."/>
            <person name="Murat C."/>
            <person name="Riley R."/>
            <person name="Ohm R."/>
            <person name="Sun H."/>
            <person name="Tunlid A."/>
            <person name="Henrissat B."/>
            <person name="Grigoriev I.V."/>
            <person name="Hibbett D.S."/>
            <person name="Martin F."/>
        </authorList>
    </citation>
    <scope>NUCLEOTIDE SEQUENCE [LARGE SCALE GENOMIC DNA]</scope>
    <source>
        <strain evidence="2">ATCC 200175</strain>
    </source>
</reference>
<name>A0A0C9SQQ0_PAXIN</name>
<evidence type="ECO:0000313" key="1">
    <source>
        <dbReference type="EMBL" id="KIJ09784.1"/>
    </source>
</evidence>
<protein>
    <submittedName>
        <fullName evidence="1">Uncharacterized protein</fullName>
    </submittedName>
</protein>
<dbReference type="HOGENOM" id="CLU_2794644_0_0_1"/>